<dbReference type="Proteomes" id="UP000266841">
    <property type="component" value="Unassembled WGS sequence"/>
</dbReference>
<feature type="region of interest" description="Disordered" evidence="1">
    <location>
        <begin position="18"/>
        <end position="50"/>
    </location>
</feature>
<keyword evidence="3" id="KW-1185">Reference proteome</keyword>
<feature type="compositionally biased region" description="Basic residues" evidence="1">
    <location>
        <begin position="136"/>
        <end position="151"/>
    </location>
</feature>
<accession>K0S8X3</accession>
<reference evidence="2 3" key="1">
    <citation type="journal article" date="2012" name="Genome Biol.">
        <title>Genome and low-iron response of an oceanic diatom adapted to chronic iron limitation.</title>
        <authorList>
            <person name="Lommer M."/>
            <person name="Specht M."/>
            <person name="Roy A.S."/>
            <person name="Kraemer L."/>
            <person name="Andreson R."/>
            <person name="Gutowska M.A."/>
            <person name="Wolf J."/>
            <person name="Bergner S.V."/>
            <person name="Schilhabel M.B."/>
            <person name="Klostermeier U.C."/>
            <person name="Beiko R.G."/>
            <person name="Rosenstiel P."/>
            <person name="Hippler M."/>
            <person name="Laroche J."/>
        </authorList>
    </citation>
    <scope>NUCLEOTIDE SEQUENCE [LARGE SCALE GENOMIC DNA]</scope>
    <source>
        <strain evidence="2 3">CCMP1005</strain>
    </source>
</reference>
<evidence type="ECO:0000256" key="1">
    <source>
        <dbReference type="SAM" id="MobiDB-lite"/>
    </source>
</evidence>
<sequence>RSQSPVTVLDDDQATIKTVKISEEKNEVQELSPVEQDSDDDESAVQTSQLGLSNVLEKAAENAGRPGTDVAEFVQRLETEWVTDVEALRRLDGQTLDRILPLMLSREVQRLINHADSIDTLYLEDDRKALRGRSPEKKKRFRKKRSARKKPAERNVPSPETIEEESKNEDSPGLSVSSDMSIRTEYVKAKKSVADAPKIPDSIAEEEEEKATSPPAISDEEATPDEILSTASKDYDNELEIRKMHAALIADAREKFPTREALEDAIRERQREVEAACQSGFSIDKETLARAAVADDEVRKLLPLRLILPTTRDLTEMIGVLQIHKEAALRGLNIAKAEGIESEINELRNQIEEEERYVLKKAINLKKVPTPKTLVGILKSKKDRTVKTEYKVETVESESDEGDQ</sequence>
<feature type="non-terminal residue" evidence="2">
    <location>
        <position position="1"/>
    </location>
</feature>
<gene>
    <name evidence="2" type="ORF">THAOC_18118</name>
</gene>
<evidence type="ECO:0000313" key="2">
    <source>
        <dbReference type="EMBL" id="EJK61404.1"/>
    </source>
</evidence>
<feature type="region of interest" description="Disordered" evidence="1">
    <location>
        <begin position="133"/>
        <end position="226"/>
    </location>
</feature>
<name>K0S8X3_THAOC</name>
<evidence type="ECO:0000313" key="3">
    <source>
        <dbReference type="Proteomes" id="UP000266841"/>
    </source>
</evidence>
<proteinExistence type="predicted"/>
<dbReference type="EMBL" id="AGNL01020053">
    <property type="protein sequence ID" value="EJK61404.1"/>
    <property type="molecule type" value="Genomic_DNA"/>
</dbReference>
<organism evidence="2 3">
    <name type="scientific">Thalassiosira oceanica</name>
    <name type="common">Marine diatom</name>
    <dbReference type="NCBI Taxonomy" id="159749"/>
    <lineage>
        <taxon>Eukaryota</taxon>
        <taxon>Sar</taxon>
        <taxon>Stramenopiles</taxon>
        <taxon>Ochrophyta</taxon>
        <taxon>Bacillariophyta</taxon>
        <taxon>Coscinodiscophyceae</taxon>
        <taxon>Thalassiosirophycidae</taxon>
        <taxon>Thalassiosirales</taxon>
        <taxon>Thalassiosiraceae</taxon>
        <taxon>Thalassiosira</taxon>
    </lineage>
</organism>
<protein>
    <submittedName>
        <fullName evidence="2">Uncharacterized protein</fullName>
    </submittedName>
</protein>
<dbReference type="AlphaFoldDB" id="K0S8X3"/>
<comment type="caution">
    <text evidence="2">The sequence shown here is derived from an EMBL/GenBank/DDBJ whole genome shotgun (WGS) entry which is preliminary data.</text>
</comment>
<dbReference type="OrthoDB" id="53001at2759"/>